<evidence type="ECO:0000259" key="7">
    <source>
        <dbReference type="Pfam" id="PF03460"/>
    </source>
</evidence>
<keyword evidence="2" id="KW-0349">Heme</keyword>
<gene>
    <name evidence="8" type="primary">cobG</name>
    <name evidence="8" type="ORF">OEW28_03840</name>
</gene>
<name>A0ABT2Z9D7_9RHOB</name>
<dbReference type="NCBIfam" id="TIGR02435">
    <property type="entry name" value="CobG"/>
    <property type="match status" value="1"/>
</dbReference>
<evidence type="ECO:0000256" key="2">
    <source>
        <dbReference type="ARBA" id="ARBA00022617"/>
    </source>
</evidence>
<comment type="caution">
    <text evidence="8">The sequence shown here is derived from an EMBL/GenBank/DDBJ whole genome shotgun (WGS) entry which is preliminary data.</text>
</comment>
<sequence length="391" mass="39915">MSAPIIQGWCPGALRPMMSGDGLVVRVRTRGGRLTSAQAKGIAELSARYGNGLIDLSARANIQLRGVGEDRHAPLIQGLSDLGLIDESTEAESRRNIVVTPFWQDGDVVQDVVARLADALTAPGAPATPGKFGYAVDCGAEPVLSGVSADIRIEAAPGGLLVRADALGTGASATIDTVADRAVELARWFLQTGGAPDGRGRMASHIARGVILPDAFLETPAMPRTVTPAPAPGSVGRGYMVGFEFGQMRSETLAALADFGALRVTPWRMLLIEGATAAPDFPGLITKADDPLLRVTACTGAPGCPQALIGTRALARALAPALPEGALLHVSGCAKGCAHPGPAPRTLVGRADGTVDLILGGTAAGTPSATGLSTQTLAANPDSLFETENAS</sequence>
<dbReference type="PANTHER" id="PTHR32439">
    <property type="entry name" value="FERREDOXIN--NITRITE REDUCTASE, CHLOROPLASTIC"/>
    <property type="match status" value="1"/>
</dbReference>
<organism evidence="8 9">
    <name type="scientific">Albidovulum marisflavi</name>
    <dbReference type="NCBI Taxonomy" id="2984159"/>
    <lineage>
        <taxon>Bacteria</taxon>
        <taxon>Pseudomonadati</taxon>
        <taxon>Pseudomonadota</taxon>
        <taxon>Alphaproteobacteria</taxon>
        <taxon>Rhodobacterales</taxon>
        <taxon>Paracoccaceae</taxon>
        <taxon>Albidovulum</taxon>
    </lineage>
</organism>
<dbReference type="InterPro" id="IPR012798">
    <property type="entry name" value="Cbl_synth_CobG-like"/>
</dbReference>
<dbReference type="RefSeq" id="WP_263733388.1">
    <property type="nucleotide sequence ID" value="NZ_JAOWKY010000001.1"/>
</dbReference>
<evidence type="ECO:0000313" key="8">
    <source>
        <dbReference type="EMBL" id="MCV2867749.1"/>
    </source>
</evidence>
<dbReference type="PANTHER" id="PTHR32439:SF9">
    <property type="entry name" value="BLR3264 PROTEIN"/>
    <property type="match status" value="1"/>
</dbReference>
<dbReference type="Gene3D" id="3.90.480.10">
    <property type="entry name" value="Sulfite Reductase Hemoprotein,Domain 2"/>
    <property type="match status" value="1"/>
</dbReference>
<dbReference type="EC" id="1.14.13.83" evidence="8"/>
<reference evidence="8 9" key="1">
    <citation type="submission" date="2022-10" db="EMBL/GenBank/DDBJ databases">
        <title>Defluviimonas sp. nov., isolated from ocean surface water.</title>
        <authorList>
            <person name="He W."/>
            <person name="Wang L."/>
            <person name="Zhang D.-F."/>
        </authorList>
    </citation>
    <scope>NUCLEOTIDE SEQUENCE [LARGE SCALE GENOMIC DNA]</scope>
    <source>
        <strain evidence="8 9">WL0002</strain>
    </source>
</reference>
<keyword evidence="1" id="KW-0004">4Fe-4S</keyword>
<feature type="domain" description="Nitrite/Sulfite reductase ferredoxin-like" evidence="7">
    <location>
        <begin position="16"/>
        <end position="79"/>
    </location>
</feature>
<keyword evidence="4 8" id="KW-0560">Oxidoreductase</keyword>
<dbReference type="InterPro" id="IPR045854">
    <property type="entry name" value="NO2/SO3_Rdtase_4Fe4S_sf"/>
</dbReference>
<evidence type="ECO:0000313" key="9">
    <source>
        <dbReference type="Proteomes" id="UP001652542"/>
    </source>
</evidence>
<dbReference type="Gene3D" id="3.30.413.10">
    <property type="entry name" value="Sulfite Reductase Hemoprotein, domain 1"/>
    <property type="match status" value="2"/>
</dbReference>
<evidence type="ECO:0000256" key="5">
    <source>
        <dbReference type="ARBA" id="ARBA00023004"/>
    </source>
</evidence>
<keyword evidence="3" id="KW-0479">Metal-binding</keyword>
<dbReference type="EMBL" id="JAOWKY010000001">
    <property type="protein sequence ID" value="MCV2867749.1"/>
    <property type="molecule type" value="Genomic_DNA"/>
</dbReference>
<dbReference type="SUPFAM" id="SSF56014">
    <property type="entry name" value="Nitrite and sulphite reductase 4Fe-4S domain-like"/>
    <property type="match status" value="1"/>
</dbReference>
<proteinExistence type="predicted"/>
<dbReference type="Proteomes" id="UP001652542">
    <property type="component" value="Unassembled WGS sequence"/>
</dbReference>
<protein>
    <submittedName>
        <fullName evidence="8">Precorrin-3B synthase</fullName>
        <ecNumber evidence="8">1.14.13.83</ecNumber>
    </submittedName>
</protein>
<dbReference type="InterPro" id="IPR036136">
    <property type="entry name" value="Nit/Sulf_reduc_fer-like_dom_sf"/>
</dbReference>
<dbReference type="SUPFAM" id="SSF55124">
    <property type="entry name" value="Nitrite/Sulfite reductase N-terminal domain-like"/>
    <property type="match status" value="1"/>
</dbReference>
<evidence type="ECO:0000256" key="3">
    <source>
        <dbReference type="ARBA" id="ARBA00022723"/>
    </source>
</evidence>
<keyword evidence="5" id="KW-0408">Iron</keyword>
<dbReference type="InterPro" id="IPR051329">
    <property type="entry name" value="NIR_SIR_4Fe-4S"/>
</dbReference>
<dbReference type="GO" id="GO:0043818">
    <property type="term" value="F:precorrin-3B synthase activity"/>
    <property type="evidence" value="ECO:0007669"/>
    <property type="project" value="UniProtKB-EC"/>
</dbReference>
<evidence type="ECO:0000256" key="4">
    <source>
        <dbReference type="ARBA" id="ARBA00023002"/>
    </source>
</evidence>
<accession>A0ABT2Z9D7</accession>
<evidence type="ECO:0000256" key="6">
    <source>
        <dbReference type="ARBA" id="ARBA00023014"/>
    </source>
</evidence>
<keyword evidence="6" id="KW-0411">Iron-sulfur</keyword>
<evidence type="ECO:0000256" key="1">
    <source>
        <dbReference type="ARBA" id="ARBA00022485"/>
    </source>
</evidence>
<keyword evidence="9" id="KW-1185">Reference proteome</keyword>
<dbReference type="InterPro" id="IPR005117">
    <property type="entry name" value="NiRdtase/SiRdtase_haem-b_fer"/>
</dbReference>
<dbReference type="Pfam" id="PF03460">
    <property type="entry name" value="NIR_SIR_ferr"/>
    <property type="match status" value="1"/>
</dbReference>